<feature type="region of interest" description="Disordered" evidence="1">
    <location>
        <begin position="19"/>
        <end position="42"/>
    </location>
</feature>
<evidence type="ECO:0008006" key="6">
    <source>
        <dbReference type="Google" id="ProtNLM"/>
    </source>
</evidence>
<feature type="signal peptide" evidence="3">
    <location>
        <begin position="1"/>
        <end position="23"/>
    </location>
</feature>
<keyword evidence="2" id="KW-0812">Transmembrane</keyword>
<feature type="compositionally biased region" description="Polar residues" evidence="1">
    <location>
        <begin position="19"/>
        <end position="32"/>
    </location>
</feature>
<dbReference type="OrthoDB" id="664849at2"/>
<dbReference type="AlphaFoldDB" id="A0A365XXQ6"/>
<keyword evidence="2" id="KW-1133">Transmembrane helix</keyword>
<sequence length="109" mass="12063">MRKTYLFAAIAFLVSCTSSPNKSNTEAVTSDSGSEKQGSHTYPYTAGYSSNFEIGDSKNVRTLLEVYQNWDNNTLDNAKSFFAEIDTVFLLMALYLPAAGIAFLLLVKR</sequence>
<keyword evidence="3" id="KW-0732">Signal</keyword>
<dbReference type="EMBL" id="QFFJ01000002">
    <property type="protein sequence ID" value="RBL90365.1"/>
    <property type="molecule type" value="Genomic_DNA"/>
</dbReference>
<dbReference type="Proteomes" id="UP000253410">
    <property type="component" value="Unassembled WGS sequence"/>
</dbReference>
<evidence type="ECO:0000256" key="3">
    <source>
        <dbReference type="SAM" id="SignalP"/>
    </source>
</evidence>
<accession>A0A365XXQ6</accession>
<evidence type="ECO:0000256" key="2">
    <source>
        <dbReference type="SAM" id="Phobius"/>
    </source>
</evidence>
<keyword evidence="5" id="KW-1185">Reference proteome</keyword>
<proteinExistence type="predicted"/>
<evidence type="ECO:0000256" key="1">
    <source>
        <dbReference type="SAM" id="MobiDB-lite"/>
    </source>
</evidence>
<evidence type="ECO:0000313" key="4">
    <source>
        <dbReference type="EMBL" id="RBL90365.1"/>
    </source>
</evidence>
<keyword evidence="2" id="KW-0472">Membrane</keyword>
<reference evidence="4 5" key="1">
    <citation type="submission" date="2018-05" db="EMBL/GenBank/DDBJ databases">
        <title>Chitinophaga sp. K3CV102501T nov., isolated from isolated from a monsoon evergreen broad-leaved forest soil.</title>
        <authorList>
            <person name="Lv Y."/>
        </authorList>
    </citation>
    <scope>NUCLEOTIDE SEQUENCE [LARGE SCALE GENOMIC DNA]</scope>
    <source>
        <strain evidence="4 5">GDMCC 1.1325</strain>
    </source>
</reference>
<evidence type="ECO:0000313" key="5">
    <source>
        <dbReference type="Proteomes" id="UP000253410"/>
    </source>
</evidence>
<feature type="chain" id="PRO_5016858446" description="Lipoprotein" evidence="3">
    <location>
        <begin position="24"/>
        <end position="109"/>
    </location>
</feature>
<name>A0A365XXQ6_9BACT</name>
<dbReference type="PROSITE" id="PS51257">
    <property type="entry name" value="PROKAR_LIPOPROTEIN"/>
    <property type="match status" value="1"/>
</dbReference>
<gene>
    <name evidence="4" type="ORF">DF182_28295</name>
</gene>
<feature type="transmembrane region" description="Helical" evidence="2">
    <location>
        <begin position="88"/>
        <end position="107"/>
    </location>
</feature>
<dbReference type="RefSeq" id="WP_113619114.1">
    <property type="nucleotide sequence ID" value="NZ_QFFJ01000002.1"/>
</dbReference>
<protein>
    <recommendedName>
        <fullName evidence="6">Lipoprotein</fullName>
    </recommendedName>
</protein>
<comment type="caution">
    <text evidence="4">The sequence shown here is derived from an EMBL/GenBank/DDBJ whole genome shotgun (WGS) entry which is preliminary data.</text>
</comment>
<organism evidence="4 5">
    <name type="scientific">Chitinophaga flava</name>
    <dbReference type="NCBI Taxonomy" id="2259036"/>
    <lineage>
        <taxon>Bacteria</taxon>
        <taxon>Pseudomonadati</taxon>
        <taxon>Bacteroidota</taxon>
        <taxon>Chitinophagia</taxon>
        <taxon>Chitinophagales</taxon>
        <taxon>Chitinophagaceae</taxon>
        <taxon>Chitinophaga</taxon>
    </lineage>
</organism>